<proteinExistence type="predicted"/>
<dbReference type="PhylomeDB" id="E9HM15"/>
<evidence type="ECO:0000313" key="2">
    <source>
        <dbReference type="EMBL" id="EFX67155.1"/>
    </source>
</evidence>
<dbReference type="InterPro" id="IPR052090">
    <property type="entry name" value="Cytolytic_pore-forming_toxin"/>
</dbReference>
<dbReference type="AlphaFoldDB" id="E9HM15"/>
<dbReference type="InterPro" id="IPR056072">
    <property type="entry name" value="SNTX_MACPF/CDC-like_dom"/>
</dbReference>
<keyword evidence="3" id="KW-1185">Reference proteome</keyword>
<sequence length="349" mass="39961">MFSRDDISRTCLQVPALGRKFKLGCLYDAIHEDIIPGLHFWNEIDMKNVTTSRNPHTEFSLQTSDKLKEKFDELKTNISLQISIRSDNYKLDGSAEDLEKKKNNRPSVKATLLLHTAVKELTMGQLEECNLRYPLIKTTGRIANATHVVTQIQYGATATFTFTKPDGETEENEQQVNWRFQTPDDVTPPTTYEGAIEFAEKIFRCASDWMERNPLDNNQPLGVPITVSLYPLVLLKNAKDALTLRHQISPVMASEWFLFMQDYKEVGNELNDTIKDPLMEKLSPLTKKLQLFQQSLESFLAKLKIKLGEIAADIRSGRTTEDPFRQLANLIENEQFAFNSKRLSNQKKI</sequence>
<dbReference type="InParanoid" id="E9HM15"/>
<dbReference type="Pfam" id="PF24674">
    <property type="entry name" value="MACPF_SNTX"/>
    <property type="match status" value="1"/>
</dbReference>
<dbReference type="PANTHER" id="PTHR31594">
    <property type="entry name" value="AIG1-TYPE G DOMAIN-CONTAINING PROTEIN"/>
    <property type="match status" value="1"/>
</dbReference>
<accession>E9HM15</accession>
<dbReference type="HOGENOM" id="CLU_671326_0_0_1"/>
<evidence type="ECO:0000313" key="3">
    <source>
        <dbReference type="Proteomes" id="UP000000305"/>
    </source>
</evidence>
<feature type="domain" description="SNTX MACPF/CDC-like" evidence="1">
    <location>
        <begin position="13"/>
        <end position="157"/>
    </location>
</feature>
<dbReference type="eggNOG" id="ENOG502QTS0">
    <property type="taxonomic scope" value="Eukaryota"/>
</dbReference>
<reference evidence="2 3" key="1">
    <citation type="journal article" date="2011" name="Science">
        <title>The ecoresponsive genome of Daphnia pulex.</title>
        <authorList>
            <person name="Colbourne J.K."/>
            <person name="Pfrender M.E."/>
            <person name="Gilbert D."/>
            <person name="Thomas W.K."/>
            <person name="Tucker A."/>
            <person name="Oakley T.H."/>
            <person name="Tokishita S."/>
            <person name="Aerts A."/>
            <person name="Arnold G.J."/>
            <person name="Basu M.K."/>
            <person name="Bauer D.J."/>
            <person name="Caceres C.E."/>
            <person name="Carmel L."/>
            <person name="Casola C."/>
            <person name="Choi J.H."/>
            <person name="Detter J.C."/>
            <person name="Dong Q."/>
            <person name="Dusheyko S."/>
            <person name="Eads B.D."/>
            <person name="Frohlich T."/>
            <person name="Geiler-Samerotte K.A."/>
            <person name="Gerlach D."/>
            <person name="Hatcher P."/>
            <person name="Jogdeo S."/>
            <person name="Krijgsveld J."/>
            <person name="Kriventseva E.V."/>
            <person name="Kultz D."/>
            <person name="Laforsch C."/>
            <person name="Lindquist E."/>
            <person name="Lopez J."/>
            <person name="Manak J.R."/>
            <person name="Muller J."/>
            <person name="Pangilinan J."/>
            <person name="Patwardhan R.P."/>
            <person name="Pitluck S."/>
            <person name="Pritham E.J."/>
            <person name="Rechtsteiner A."/>
            <person name="Rho M."/>
            <person name="Rogozin I.B."/>
            <person name="Sakarya O."/>
            <person name="Salamov A."/>
            <person name="Schaack S."/>
            <person name="Shapiro H."/>
            <person name="Shiga Y."/>
            <person name="Skalitzky C."/>
            <person name="Smith Z."/>
            <person name="Souvorov A."/>
            <person name="Sung W."/>
            <person name="Tang Z."/>
            <person name="Tsuchiya D."/>
            <person name="Tu H."/>
            <person name="Vos H."/>
            <person name="Wang M."/>
            <person name="Wolf Y.I."/>
            <person name="Yamagata H."/>
            <person name="Yamada T."/>
            <person name="Ye Y."/>
            <person name="Shaw J.R."/>
            <person name="Andrews J."/>
            <person name="Crease T.J."/>
            <person name="Tang H."/>
            <person name="Lucas S.M."/>
            <person name="Robertson H.M."/>
            <person name="Bork P."/>
            <person name="Koonin E.V."/>
            <person name="Zdobnov E.M."/>
            <person name="Grigoriev I.V."/>
            <person name="Lynch M."/>
            <person name="Boore J.L."/>
        </authorList>
    </citation>
    <scope>NUCLEOTIDE SEQUENCE [LARGE SCALE GENOMIC DNA]</scope>
</reference>
<dbReference type="PANTHER" id="PTHR31594:SF14">
    <property type="entry name" value="FIBRONECTIN TYPE-III DOMAIN-CONTAINING PROTEIN"/>
    <property type="match status" value="1"/>
</dbReference>
<evidence type="ECO:0000259" key="1">
    <source>
        <dbReference type="Pfam" id="PF24674"/>
    </source>
</evidence>
<dbReference type="Proteomes" id="UP000000305">
    <property type="component" value="Unassembled WGS sequence"/>
</dbReference>
<gene>
    <name evidence="2" type="ORF">DAPPUDRAFT_331294</name>
</gene>
<dbReference type="OrthoDB" id="6360271at2759"/>
<dbReference type="KEGG" id="dpx:DAPPUDRAFT_331294"/>
<organism evidence="2 3">
    <name type="scientific">Daphnia pulex</name>
    <name type="common">Water flea</name>
    <dbReference type="NCBI Taxonomy" id="6669"/>
    <lineage>
        <taxon>Eukaryota</taxon>
        <taxon>Metazoa</taxon>
        <taxon>Ecdysozoa</taxon>
        <taxon>Arthropoda</taxon>
        <taxon>Crustacea</taxon>
        <taxon>Branchiopoda</taxon>
        <taxon>Diplostraca</taxon>
        <taxon>Cladocera</taxon>
        <taxon>Anomopoda</taxon>
        <taxon>Daphniidae</taxon>
        <taxon>Daphnia</taxon>
    </lineage>
</organism>
<protein>
    <recommendedName>
        <fullName evidence="1">SNTX MACPF/CDC-like domain-containing protein</fullName>
    </recommendedName>
</protein>
<name>E9HM15_DAPPU</name>
<dbReference type="EMBL" id="GL732684">
    <property type="protein sequence ID" value="EFX67155.1"/>
    <property type="molecule type" value="Genomic_DNA"/>
</dbReference>
<dbReference type="STRING" id="6669.E9HM15"/>